<feature type="domain" description="PHD-type" evidence="12">
    <location>
        <begin position="267"/>
        <end position="317"/>
    </location>
</feature>
<dbReference type="Pfam" id="PF02375">
    <property type="entry name" value="JmjN"/>
    <property type="match status" value="1"/>
</dbReference>
<proteinExistence type="predicted"/>
<evidence type="ECO:0000313" key="15">
    <source>
        <dbReference type="Proteomes" id="UP001652662"/>
    </source>
</evidence>
<feature type="region of interest" description="Disordered" evidence="11">
    <location>
        <begin position="200"/>
        <end position="246"/>
    </location>
</feature>
<dbReference type="InterPro" id="IPR013083">
    <property type="entry name" value="Znf_RING/FYVE/PHD"/>
</dbReference>
<keyword evidence="8" id="KW-0560">Oxidoreductase</keyword>
<evidence type="ECO:0000313" key="16">
    <source>
        <dbReference type="RefSeq" id="XP_070461655.1"/>
    </source>
</evidence>
<dbReference type="CDD" id="cd15604">
    <property type="entry name" value="PHD1_KDM5C_5D"/>
    <property type="match status" value="1"/>
</dbReference>
<evidence type="ECO:0000256" key="3">
    <source>
        <dbReference type="ARBA" id="ARBA00022723"/>
    </source>
</evidence>
<sequence length="1459" mass="163885">MEPGSDDFLPPPECPVFEPSWAEFRDPLGYIAKIRPIAEKSGICKIRPPADWQPPFAVEVDNFRFTPRIQRLNELEAQTRVKLNYLDQIAKFWEIQGSSLKIPNVERRILDLYSLSKQCNTRPFDNEEKDKEYKPHSIPLRQSVQPSKFNSYGRRAKRLQPDPEPTEEDIEKNPELKKLQIYGAGPKMMGLGLMAKDKTLRKKDKEGPECPPTVVVKEESGSDVKVESTSPKTFLESKEELSHSPEPCTKMTMRLRRNHSNAQFIESYICRMCSRGDEDDKLLLCDGCDDNYHIFCLLPPLPEIPKGVWRCPKCVMAMVPTELVEKEFWRLVNSIEEDVTVEYGADIHSKEFGSGFPISDSKRHLTPEEEEYATSGWNLNVMPVLEQSVLCHINADISGMKVPWLYVGMVFSAFCWHIEDHWSYSINYLHWGEPKTWYGVPSLAAEHLEEVMKKLTPELFDSQPDLLHQLVTLMNPNTLMSHGVPVVRTNQCAGEFVITFPRAYHSGFNQGYNFAEAVNFCTADWLPAGRQCIEHYRRLRRYCVFSHEELICKMAACPEKLDLNLAAAVHKEMFIMVQEERRLRKALLEKGITEAEREAFELLPDDERQCIKCKTTCFLSALACYDCPDGLVCLSHINDLCKCSSSRQYLRYRYTLDELPAMLHKLKVRAESFDTWANKVRVALEVEDGRKRSLEELRALESEARERRFPNSELLQRLKNCLSEAEACVSRALGLVSGQEAGPHRVAGLQMTLAELRAFLDQMNNLPCAMHQIGDVKGVLEQVEAYQAEACEALASLPSSPGLLQSLLERGRQLGVEVPEAQQLQRQVEQARWLDEVKRTLAPSARRGTLAVMRGLLVAGASVAPSPAVDKARAELQELLTIAERWEEKAHLCLEARQKHPPATLEAIIHEAENIPVHLPNIQALKEALAKARAWIADVDEIQNGDHYPCLDDLEGLVAVGRDLPVGLEELRQLELQVLTAHSWREKASKTFLKKNSCYTLLEVLCPCADAGSDSTKRSRWMEKELGLYKSDTELLGLSAQDLRDPGSVIVAFREGEQKEKEGILQLRRTNSAKPSPLASSTTASSATSICVCGQVPAGVGALQCDLCQDWFHGRCVSVPRLLSSPRPSPTSSPLLAWWEWDTKFLCPLCMRSRRPRLETILALLVALQRLPVRLPEGEALQCLTERAISWQGRARQALASEDVTALLGRLAKLRQRLQAEPRHEEPPTYPSAPASDPLREGSGKDMPKVQGLLENGDSVTSPEKVAPGEGSDLELLSSLLPQLTGPVLELPEATRAPLEELMLEGDLLEVTLDENHSIWQLLQAGQPPDLERIRTLLELEKAERHGSRARGRALERRRRRKVDRGGEGDDPAREELEPKRVRSSGPEAEEAQEEEELEEETGGEGPPQPPTTGSPSTQENQNGLEPVLGASSGPSAPLSTLTARLHMPCPQQPPQQQL</sequence>
<dbReference type="InterPro" id="IPR004198">
    <property type="entry name" value="Znf_C5HC2"/>
</dbReference>
<evidence type="ECO:0000256" key="5">
    <source>
        <dbReference type="ARBA" id="ARBA00022771"/>
    </source>
</evidence>
<keyword evidence="9" id="KW-0539">Nucleus</keyword>
<gene>
    <name evidence="16" type="primary">KDM5C</name>
</gene>
<comment type="subcellular location">
    <subcellularLocation>
        <location evidence="2">Nucleus</location>
    </subcellularLocation>
</comment>
<dbReference type="SUPFAM" id="SSF46774">
    <property type="entry name" value="ARID-like"/>
    <property type="match status" value="1"/>
</dbReference>
<name>A0ABM4N9N7_EQUPR</name>
<keyword evidence="4" id="KW-0677">Repeat</keyword>
<dbReference type="PROSITE" id="PS51183">
    <property type="entry name" value="JMJN"/>
    <property type="match status" value="1"/>
</dbReference>
<evidence type="ECO:0000256" key="9">
    <source>
        <dbReference type="ARBA" id="ARBA00023242"/>
    </source>
</evidence>
<dbReference type="Gene3D" id="3.30.40.10">
    <property type="entry name" value="Zinc/RING finger domain, C3HC4 (zinc finger)"/>
    <property type="match status" value="1"/>
</dbReference>
<dbReference type="InterPro" id="IPR048615">
    <property type="entry name" value="KDM5_C-hel"/>
</dbReference>
<reference evidence="16" key="1">
    <citation type="submission" date="2025-08" db="UniProtKB">
        <authorList>
            <consortium name="RefSeq"/>
        </authorList>
    </citation>
    <scope>IDENTIFICATION</scope>
    <source>
        <tissue evidence="16">Blood</tissue>
    </source>
</reference>
<evidence type="ECO:0000259" key="13">
    <source>
        <dbReference type="PROSITE" id="PS51183"/>
    </source>
</evidence>
<dbReference type="SMART" id="SM00249">
    <property type="entry name" value="PHD"/>
    <property type="match status" value="2"/>
</dbReference>
<dbReference type="Pfam" id="PF02373">
    <property type="entry name" value="JmjC"/>
    <property type="match status" value="1"/>
</dbReference>
<feature type="compositionally biased region" description="Basic and acidic residues" evidence="11">
    <location>
        <begin position="1364"/>
        <end position="1381"/>
    </location>
</feature>
<keyword evidence="3" id="KW-0479">Metal-binding</keyword>
<dbReference type="SUPFAM" id="SSF57903">
    <property type="entry name" value="FYVE/PHD zinc finger"/>
    <property type="match status" value="2"/>
</dbReference>
<feature type="compositionally biased region" description="Basic and acidic residues" evidence="11">
    <location>
        <begin position="1218"/>
        <end position="1227"/>
    </location>
</feature>
<keyword evidence="8" id="KW-0223">Dioxygenase</keyword>
<dbReference type="Pfam" id="PF21323">
    <property type="entry name" value="KDM5_C-hel"/>
    <property type="match status" value="1"/>
</dbReference>
<dbReference type="PROSITE" id="PS50016">
    <property type="entry name" value="ZF_PHD_2"/>
    <property type="match status" value="1"/>
</dbReference>
<dbReference type="PROSITE" id="PS01359">
    <property type="entry name" value="ZF_PHD_1"/>
    <property type="match status" value="2"/>
</dbReference>
<dbReference type="InterPro" id="IPR036431">
    <property type="entry name" value="ARID_dom_sf"/>
</dbReference>
<feature type="compositionally biased region" description="Basic residues" evidence="11">
    <location>
        <begin position="1348"/>
        <end position="1363"/>
    </location>
</feature>
<evidence type="ECO:0000259" key="12">
    <source>
        <dbReference type="PROSITE" id="PS50016"/>
    </source>
</evidence>
<keyword evidence="5 10" id="KW-0863">Zinc-finger</keyword>
<evidence type="ECO:0000256" key="11">
    <source>
        <dbReference type="SAM" id="MobiDB-lite"/>
    </source>
</evidence>
<evidence type="ECO:0000256" key="6">
    <source>
        <dbReference type="ARBA" id="ARBA00022833"/>
    </source>
</evidence>
<dbReference type="Gene3D" id="2.60.120.650">
    <property type="entry name" value="Cupin"/>
    <property type="match status" value="2"/>
</dbReference>
<dbReference type="InterPro" id="IPR011011">
    <property type="entry name" value="Znf_FYVE_PHD"/>
</dbReference>
<dbReference type="SMART" id="SM00558">
    <property type="entry name" value="JmjC"/>
    <property type="match status" value="1"/>
</dbReference>
<dbReference type="GeneID" id="103543421"/>
<feature type="compositionally biased region" description="Acidic residues" evidence="11">
    <location>
        <begin position="1388"/>
        <end position="1403"/>
    </location>
</feature>
<dbReference type="PROSITE" id="PS51184">
    <property type="entry name" value="JMJC"/>
    <property type="match status" value="1"/>
</dbReference>
<dbReference type="InterPro" id="IPR019786">
    <property type="entry name" value="Zinc_finger_PHD-type_CS"/>
</dbReference>
<evidence type="ECO:0000256" key="8">
    <source>
        <dbReference type="ARBA" id="ARBA00022964"/>
    </source>
</evidence>
<feature type="domain" description="JmjC" evidence="14">
    <location>
        <begin position="371"/>
        <end position="537"/>
    </location>
</feature>
<dbReference type="InterPro" id="IPR019787">
    <property type="entry name" value="Znf_PHD-finger"/>
</dbReference>
<accession>A0ABM4N9N7</accession>
<feature type="compositionally biased region" description="Polar residues" evidence="11">
    <location>
        <begin position="1433"/>
        <end position="1443"/>
    </location>
</feature>
<protein>
    <submittedName>
        <fullName evidence="16">Lysine-specific demethylase 5C isoform X31</fullName>
    </submittedName>
</protein>
<dbReference type="Pfam" id="PF08429">
    <property type="entry name" value="PLU-1"/>
    <property type="match status" value="1"/>
</dbReference>
<evidence type="ECO:0000259" key="14">
    <source>
        <dbReference type="PROSITE" id="PS51184"/>
    </source>
</evidence>
<dbReference type="InterPro" id="IPR003347">
    <property type="entry name" value="JmjC_dom"/>
</dbReference>
<keyword evidence="15" id="KW-1185">Reference proteome</keyword>
<dbReference type="PANTHER" id="PTHR10694:SF141">
    <property type="entry name" value="LYSINE-SPECIFIC DEMETHYLASE 5D"/>
    <property type="match status" value="1"/>
</dbReference>
<feature type="compositionally biased region" description="Basic and acidic residues" evidence="11">
    <location>
        <begin position="216"/>
        <end position="226"/>
    </location>
</feature>
<dbReference type="SUPFAM" id="SSF51197">
    <property type="entry name" value="Clavaminate synthase-like"/>
    <property type="match status" value="1"/>
</dbReference>
<feature type="region of interest" description="Disordered" evidence="11">
    <location>
        <begin position="1344"/>
        <end position="1459"/>
    </location>
</feature>
<dbReference type="RefSeq" id="XP_070461655.1">
    <property type="nucleotide sequence ID" value="XM_070605554.1"/>
</dbReference>
<feature type="domain" description="JmjN" evidence="13">
    <location>
        <begin position="14"/>
        <end position="55"/>
    </location>
</feature>
<dbReference type="Pfam" id="PF02928">
    <property type="entry name" value="zf-C5HC2"/>
    <property type="match status" value="1"/>
</dbReference>
<dbReference type="PANTHER" id="PTHR10694">
    <property type="entry name" value="LYSINE-SPECIFIC DEMETHYLASE"/>
    <property type="match status" value="1"/>
</dbReference>
<evidence type="ECO:0000256" key="10">
    <source>
        <dbReference type="PROSITE-ProRule" id="PRU00146"/>
    </source>
</evidence>
<feature type="compositionally biased region" description="Basic and acidic residues" evidence="11">
    <location>
        <begin position="1238"/>
        <end position="1248"/>
    </location>
</feature>
<dbReference type="InterPro" id="IPR013637">
    <property type="entry name" value="Lys_sp_deMease-like_dom"/>
</dbReference>
<evidence type="ECO:0000256" key="2">
    <source>
        <dbReference type="ARBA" id="ARBA00004123"/>
    </source>
</evidence>
<evidence type="ECO:0000256" key="1">
    <source>
        <dbReference type="ARBA" id="ARBA00001954"/>
    </source>
</evidence>
<comment type="cofactor">
    <cofactor evidence="1">
        <name>Fe(2+)</name>
        <dbReference type="ChEBI" id="CHEBI:29033"/>
    </cofactor>
</comment>
<keyword evidence="6" id="KW-0862">Zinc</keyword>
<dbReference type="InterPro" id="IPR001965">
    <property type="entry name" value="Znf_PHD"/>
</dbReference>
<dbReference type="Proteomes" id="UP001652662">
    <property type="component" value="Chromosome X"/>
</dbReference>
<evidence type="ECO:0000256" key="4">
    <source>
        <dbReference type="ARBA" id="ARBA00022737"/>
    </source>
</evidence>
<feature type="region of interest" description="Disordered" evidence="11">
    <location>
        <begin position="1218"/>
        <end position="1271"/>
    </location>
</feature>
<dbReference type="SMART" id="SM00545">
    <property type="entry name" value="JmjN"/>
    <property type="match status" value="1"/>
</dbReference>
<organism evidence="15 16">
    <name type="scientific">Equus przewalskii</name>
    <name type="common">Przewalski's horse</name>
    <name type="synonym">Equus caballus przewalskii</name>
    <dbReference type="NCBI Taxonomy" id="9798"/>
    <lineage>
        <taxon>Eukaryota</taxon>
        <taxon>Metazoa</taxon>
        <taxon>Chordata</taxon>
        <taxon>Craniata</taxon>
        <taxon>Vertebrata</taxon>
        <taxon>Euteleostomi</taxon>
        <taxon>Mammalia</taxon>
        <taxon>Eutheria</taxon>
        <taxon>Laurasiatheria</taxon>
        <taxon>Perissodactyla</taxon>
        <taxon>Equidae</taxon>
        <taxon>Equus</taxon>
    </lineage>
</organism>
<keyword evidence="7" id="KW-0156">Chromatin regulator</keyword>
<feature type="region of interest" description="Disordered" evidence="11">
    <location>
        <begin position="151"/>
        <end position="170"/>
    </location>
</feature>
<dbReference type="Pfam" id="PF00628">
    <property type="entry name" value="PHD"/>
    <property type="match status" value="1"/>
</dbReference>
<dbReference type="InterPro" id="IPR003349">
    <property type="entry name" value="JmjN"/>
</dbReference>
<evidence type="ECO:0000256" key="7">
    <source>
        <dbReference type="ARBA" id="ARBA00022853"/>
    </source>
</evidence>